<sequence>MNLNKLPEKGLLPVIRHWKQTILYLFFYLSLTPLLAQNTNNLRVTGIVTNRSNGAKLAGVSVLVKGTTNRARSDENGKYAIEITQGKTLVFSYLGYVTQELVVTNPVLDVSLEENTQALSEVVVVGYGTMKRSDLTGSVITVTADDISKSVNTSLDQALQGRVAGVAVTQNSGAPGGGISVSIRGTNSFSGNEPLYVIDGVLIDGNTRDNSSALSSINPADIMSMEILKDASATAIYGTRAANGVVMITTKRGQAGKTKVAYEGYLGLQQLPKTLDVLNLREYATYQNLRSSVIGFGEREEFMDPSLLGEGTNWQKEIFRTSLMHNHQLSTSGGTENNRFAITGGYFNQEGIALGSNFTRYSLRMNFDSKINKWLSTGVSAYTARLENVNTIDNWGIISLAIRQLPEVPARNPDGSWGSQQENMYGTYFANPVEEALTRENYTKGTQTNISAFADITPLKDLVLRIEGNTSFNYNNSYQFTPSYDYGTFKQQSSGSRSASNSSFTNLKTYLTYSKNFNDWHNLSIMAGHETQENRWESLSGSRVNYFLNSVHELDAGDAKTARNSSSRSSGAIESYFGRLNYGFRDRYLVTATVRRDGSDKFGRNNRWGTFPSLAAAWKMKNESFLKNANAVDNLKLRLGWGLVGNQAASAYAYGVTMATAASIWGTGFYPGNFANPDLKWEKTNAYNIGLDLNLFKNRIEFIADGYLKKIDNLLMQAVLPDYISGLIAAPWVNAGSMTNKGLEFTLNTININKKGFFWKSGLNFSLNRNKVTDLYTETATILGKIGAETFTYTKVGGPVGQFYGYKVIGMFQDESDFYKKDQYNNFVLDESGNRIPIALPKDKNIDVNGIWVGDFIFEDLNGDGKIDEQDRDFIGNPQPKFLFGVNNYFSYKGFDLNIFINGVFGNKIYNQLRKDFTNPMNNSGMLKETTGIAIIERINPDGSDQDIANVRIANPDATIQRITVSDANDNSRMSDRFVEDGSYLRIRNVSLGYTIPNKLLSKLQVENLRVYMNIQNLYTFTKYKGYDPEIGSYNQSVLLSGIDYARYPAQRIYTFGLNLTF</sequence>
<dbReference type="InterPro" id="IPR012910">
    <property type="entry name" value="Plug_dom"/>
</dbReference>
<keyword evidence="4 8" id="KW-0812">Transmembrane</keyword>
<dbReference type="Gene3D" id="2.60.40.1120">
    <property type="entry name" value="Carboxypeptidase-like, regulatory domain"/>
    <property type="match status" value="1"/>
</dbReference>
<keyword evidence="2 8" id="KW-0813">Transport</keyword>
<feature type="domain" description="TonB-dependent receptor-like beta-barrel" evidence="10">
    <location>
        <begin position="467"/>
        <end position="1018"/>
    </location>
</feature>
<name>A0ABV6HSC8_9SPHI</name>
<dbReference type="EMBL" id="JBHLWO010000007">
    <property type="protein sequence ID" value="MFC0321798.1"/>
    <property type="molecule type" value="Genomic_DNA"/>
</dbReference>
<dbReference type="NCBIfam" id="TIGR04057">
    <property type="entry name" value="SusC_RagA_signa"/>
    <property type="match status" value="1"/>
</dbReference>
<keyword evidence="7 8" id="KW-0998">Cell outer membrane</keyword>
<dbReference type="NCBIfam" id="TIGR04056">
    <property type="entry name" value="OMP_RagA_SusC"/>
    <property type="match status" value="1"/>
</dbReference>
<organism evidence="12 13">
    <name type="scientific">Olivibacter oleidegradans</name>
    <dbReference type="NCBI Taxonomy" id="760123"/>
    <lineage>
        <taxon>Bacteria</taxon>
        <taxon>Pseudomonadati</taxon>
        <taxon>Bacteroidota</taxon>
        <taxon>Sphingobacteriia</taxon>
        <taxon>Sphingobacteriales</taxon>
        <taxon>Sphingobacteriaceae</taxon>
        <taxon>Olivibacter</taxon>
    </lineage>
</organism>
<evidence type="ECO:0000259" key="10">
    <source>
        <dbReference type="Pfam" id="PF00593"/>
    </source>
</evidence>
<evidence type="ECO:0000256" key="9">
    <source>
        <dbReference type="RuleBase" id="RU003357"/>
    </source>
</evidence>
<dbReference type="InterPro" id="IPR008969">
    <property type="entry name" value="CarboxyPept-like_regulatory"/>
</dbReference>
<evidence type="ECO:0000259" key="11">
    <source>
        <dbReference type="Pfam" id="PF07715"/>
    </source>
</evidence>
<evidence type="ECO:0000313" key="12">
    <source>
        <dbReference type="EMBL" id="MFC0321798.1"/>
    </source>
</evidence>
<dbReference type="RefSeq" id="WP_377478022.1">
    <property type="nucleotide sequence ID" value="NZ_JBHLWO010000007.1"/>
</dbReference>
<dbReference type="SUPFAM" id="SSF49464">
    <property type="entry name" value="Carboxypeptidase regulatory domain-like"/>
    <property type="match status" value="1"/>
</dbReference>
<keyword evidence="13" id="KW-1185">Reference proteome</keyword>
<dbReference type="PROSITE" id="PS52016">
    <property type="entry name" value="TONB_DEPENDENT_REC_3"/>
    <property type="match status" value="1"/>
</dbReference>
<feature type="domain" description="TonB-dependent receptor plug" evidence="11">
    <location>
        <begin position="132"/>
        <end position="245"/>
    </location>
</feature>
<dbReference type="Pfam" id="PF00593">
    <property type="entry name" value="TonB_dep_Rec_b-barrel"/>
    <property type="match status" value="1"/>
</dbReference>
<dbReference type="InterPro" id="IPR023996">
    <property type="entry name" value="TonB-dep_OMP_SusC/RagA"/>
</dbReference>
<keyword evidence="3 8" id="KW-1134">Transmembrane beta strand</keyword>
<keyword evidence="6 8" id="KW-0472">Membrane</keyword>
<evidence type="ECO:0000256" key="3">
    <source>
        <dbReference type="ARBA" id="ARBA00022452"/>
    </source>
</evidence>
<dbReference type="Pfam" id="PF07715">
    <property type="entry name" value="Plug"/>
    <property type="match status" value="1"/>
</dbReference>
<evidence type="ECO:0000313" key="13">
    <source>
        <dbReference type="Proteomes" id="UP001589774"/>
    </source>
</evidence>
<evidence type="ECO:0000256" key="1">
    <source>
        <dbReference type="ARBA" id="ARBA00004571"/>
    </source>
</evidence>
<dbReference type="Gene3D" id="2.40.170.20">
    <property type="entry name" value="TonB-dependent receptor, beta-barrel domain"/>
    <property type="match status" value="1"/>
</dbReference>
<gene>
    <name evidence="12" type="ORF">ACFFI0_26025</name>
</gene>
<keyword evidence="5 9" id="KW-0798">TonB box</keyword>
<evidence type="ECO:0000256" key="2">
    <source>
        <dbReference type="ARBA" id="ARBA00022448"/>
    </source>
</evidence>
<evidence type="ECO:0000256" key="4">
    <source>
        <dbReference type="ARBA" id="ARBA00022692"/>
    </source>
</evidence>
<evidence type="ECO:0000256" key="6">
    <source>
        <dbReference type="ARBA" id="ARBA00023136"/>
    </source>
</evidence>
<dbReference type="Pfam" id="PF13715">
    <property type="entry name" value="CarbopepD_reg_2"/>
    <property type="match status" value="1"/>
</dbReference>
<comment type="similarity">
    <text evidence="8 9">Belongs to the TonB-dependent receptor family.</text>
</comment>
<evidence type="ECO:0000256" key="5">
    <source>
        <dbReference type="ARBA" id="ARBA00023077"/>
    </source>
</evidence>
<dbReference type="InterPro" id="IPR039426">
    <property type="entry name" value="TonB-dep_rcpt-like"/>
</dbReference>
<reference evidence="12 13" key="1">
    <citation type="submission" date="2024-09" db="EMBL/GenBank/DDBJ databases">
        <authorList>
            <person name="Sun Q."/>
            <person name="Mori K."/>
        </authorList>
    </citation>
    <scope>NUCLEOTIDE SEQUENCE [LARGE SCALE GENOMIC DNA]</scope>
    <source>
        <strain evidence="12 13">CCM 7765</strain>
    </source>
</reference>
<evidence type="ECO:0000256" key="7">
    <source>
        <dbReference type="ARBA" id="ARBA00023237"/>
    </source>
</evidence>
<evidence type="ECO:0000256" key="8">
    <source>
        <dbReference type="PROSITE-ProRule" id="PRU01360"/>
    </source>
</evidence>
<dbReference type="InterPro" id="IPR036942">
    <property type="entry name" value="Beta-barrel_TonB_sf"/>
</dbReference>
<dbReference type="InterPro" id="IPR037066">
    <property type="entry name" value="Plug_dom_sf"/>
</dbReference>
<proteinExistence type="inferred from homology"/>
<accession>A0ABV6HSC8</accession>
<dbReference type="SUPFAM" id="SSF56935">
    <property type="entry name" value="Porins"/>
    <property type="match status" value="1"/>
</dbReference>
<comment type="subcellular location">
    <subcellularLocation>
        <location evidence="1 8">Cell outer membrane</location>
        <topology evidence="1 8">Multi-pass membrane protein</topology>
    </subcellularLocation>
</comment>
<comment type="caution">
    <text evidence="12">The sequence shown here is derived from an EMBL/GenBank/DDBJ whole genome shotgun (WGS) entry which is preliminary data.</text>
</comment>
<protein>
    <submittedName>
        <fullName evidence="12">SusC/RagA family TonB-linked outer membrane protein</fullName>
    </submittedName>
</protein>
<dbReference type="InterPro" id="IPR023997">
    <property type="entry name" value="TonB-dep_OMP_SusC/RagA_CS"/>
</dbReference>
<dbReference type="Gene3D" id="2.170.130.10">
    <property type="entry name" value="TonB-dependent receptor, plug domain"/>
    <property type="match status" value="1"/>
</dbReference>
<dbReference type="Proteomes" id="UP001589774">
    <property type="component" value="Unassembled WGS sequence"/>
</dbReference>
<dbReference type="InterPro" id="IPR000531">
    <property type="entry name" value="Beta-barrel_TonB"/>
</dbReference>